<comment type="caution">
    <text evidence="6">The sequence shown here is derived from an EMBL/GenBank/DDBJ whole genome shotgun (WGS) entry which is preliminary data.</text>
</comment>
<dbReference type="InterPro" id="IPR036388">
    <property type="entry name" value="WH-like_DNA-bd_sf"/>
</dbReference>
<evidence type="ECO:0000256" key="4">
    <source>
        <dbReference type="ARBA" id="ARBA00023163"/>
    </source>
</evidence>
<keyword evidence="3" id="KW-0805">Transcription regulation</keyword>
<dbReference type="SUPFAM" id="SSF55781">
    <property type="entry name" value="GAF domain-like"/>
    <property type="match status" value="1"/>
</dbReference>
<name>A0A0F0KL40_9MICO</name>
<keyword evidence="1" id="KW-0808">Transferase</keyword>
<dbReference type="RefSeq" id="WP_045254522.1">
    <property type="nucleotide sequence ID" value="NZ_CP031425.1"/>
</dbReference>
<keyword evidence="7" id="KW-1185">Reference proteome</keyword>
<dbReference type="InterPro" id="IPR005561">
    <property type="entry name" value="ANTAR"/>
</dbReference>
<dbReference type="Pfam" id="PF13185">
    <property type="entry name" value="GAF_2"/>
    <property type="match status" value="1"/>
</dbReference>
<dbReference type="EMBL" id="JYIU01000044">
    <property type="protein sequence ID" value="KJL19981.1"/>
    <property type="molecule type" value="Genomic_DNA"/>
</dbReference>
<dbReference type="GO" id="GO:0003723">
    <property type="term" value="F:RNA binding"/>
    <property type="evidence" value="ECO:0007669"/>
    <property type="project" value="InterPro"/>
</dbReference>
<dbReference type="KEGG" id="mfol:DXT68_09260"/>
<dbReference type="SMART" id="SM01012">
    <property type="entry name" value="ANTAR"/>
    <property type="match status" value="1"/>
</dbReference>
<feature type="domain" description="ANTAR" evidence="5">
    <location>
        <begin position="175"/>
        <end position="236"/>
    </location>
</feature>
<proteinExistence type="predicted"/>
<dbReference type="Gene3D" id="3.30.450.40">
    <property type="match status" value="1"/>
</dbReference>
<accession>A0A0F0KL40</accession>
<dbReference type="GO" id="GO:0016301">
    <property type="term" value="F:kinase activity"/>
    <property type="evidence" value="ECO:0007669"/>
    <property type="project" value="UniProtKB-KW"/>
</dbReference>
<sequence>MPLEARRDSHPTNDLTAVLRRLADALDPDYDVVDTMDLLVDTATRFTPAVDAGIVLADGEGRLHVLGSTSERASDVEEAELGIEQGPCLDSFRSGHVVETVDLRASADRWPEFAPLAARRGLRAGYAVPLALRGQRLGALNLFFDRVGVLTDQDAAVAQALSEFATIGLVQHRTLREQTDLAAQLQHALDSRIVIEQAKGALSYQRGVSIDEAFTVLRRHARSAGARLHDVAQQIVDRRLTL</sequence>
<dbReference type="PATRIC" id="fig|104336.4.peg.2202"/>
<dbReference type="InterPro" id="IPR011006">
    <property type="entry name" value="CheY-like_superfamily"/>
</dbReference>
<dbReference type="SMART" id="SM00065">
    <property type="entry name" value="GAF"/>
    <property type="match status" value="1"/>
</dbReference>
<dbReference type="Gene3D" id="1.10.10.10">
    <property type="entry name" value="Winged helix-like DNA-binding domain superfamily/Winged helix DNA-binding domain"/>
    <property type="match status" value="1"/>
</dbReference>
<evidence type="ECO:0000256" key="3">
    <source>
        <dbReference type="ARBA" id="ARBA00023015"/>
    </source>
</evidence>
<evidence type="ECO:0000259" key="5">
    <source>
        <dbReference type="PROSITE" id="PS50921"/>
    </source>
</evidence>
<reference evidence="6 7" key="1">
    <citation type="submission" date="2015-02" db="EMBL/GenBank/DDBJ databases">
        <title>Draft genome sequences of ten Microbacterium spp. with emphasis on heavy metal contaminated environments.</title>
        <authorList>
            <person name="Corretto E."/>
        </authorList>
    </citation>
    <scope>NUCLEOTIDE SEQUENCE [LARGE SCALE GENOMIC DNA]</scope>
    <source>
        <strain evidence="6 7">DSM 12966</strain>
    </source>
</reference>
<dbReference type="Proteomes" id="UP000033572">
    <property type="component" value="Unassembled WGS sequence"/>
</dbReference>
<dbReference type="InterPro" id="IPR029016">
    <property type="entry name" value="GAF-like_dom_sf"/>
</dbReference>
<dbReference type="PIRSF" id="PIRSF036625">
    <property type="entry name" value="GAF_ANTAR"/>
    <property type="match status" value="1"/>
</dbReference>
<dbReference type="InterPro" id="IPR003018">
    <property type="entry name" value="GAF"/>
</dbReference>
<protein>
    <submittedName>
        <fullName evidence="6">ANTAR domain protein</fullName>
    </submittedName>
</protein>
<dbReference type="GeneID" id="94444582"/>
<gene>
    <name evidence="6" type="ORF">RN50_02157</name>
</gene>
<evidence type="ECO:0000313" key="6">
    <source>
        <dbReference type="EMBL" id="KJL19981.1"/>
    </source>
</evidence>
<dbReference type="InterPro" id="IPR012074">
    <property type="entry name" value="GAF_ANTAR"/>
</dbReference>
<evidence type="ECO:0000256" key="2">
    <source>
        <dbReference type="ARBA" id="ARBA00022777"/>
    </source>
</evidence>
<dbReference type="PROSITE" id="PS50921">
    <property type="entry name" value="ANTAR"/>
    <property type="match status" value="1"/>
</dbReference>
<dbReference type="AlphaFoldDB" id="A0A0F0KL40"/>
<keyword evidence="4" id="KW-0804">Transcription</keyword>
<dbReference type="Pfam" id="PF03861">
    <property type="entry name" value="ANTAR"/>
    <property type="match status" value="1"/>
</dbReference>
<keyword evidence="2" id="KW-0418">Kinase</keyword>
<organism evidence="6 7">
    <name type="scientific">Microbacterium foliorum</name>
    <dbReference type="NCBI Taxonomy" id="104336"/>
    <lineage>
        <taxon>Bacteria</taxon>
        <taxon>Bacillati</taxon>
        <taxon>Actinomycetota</taxon>
        <taxon>Actinomycetes</taxon>
        <taxon>Micrococcales</taxon>
        <taxon>Microbacteriaceae</taxon>
        <taxon>Microbacterium</taxon>
    </lineage>
</organism>
<evidence type="ECO:0000313" key="7">
    <source>
        <dbReference type="Proteomes" id="UP000033572"/>
    </source>
</evidence>
<evidence type="ECO:0000256" key="1">
    <source>
        <dbReference type="ARBA" id="ARBA00022679"/>
    </source>
</evidence>
<dbReference type="SUPFAM" id="SSF52172">
    <property type="entry name" value="CheY-like"/>
    <property type="match status" value="1"/>
</dbReference>